<feature type="compositionally biased region" description="Polar residues" evidence="1">
    <location>
        <begin position="24"/>
        <end position="33"/>
    </location>
</feature>
<accession>A0A0C9T2U5</accession>
<gene>
    <name evidence="2" type="ORF">PAXINDRAFT_16982</name>
</gene>
<feature type="compositionally biased region" description="Basic and acidic residues" evidence="1">
    <location>
        <begin position="261"/>
        <end position="270"/>
    </location>
</feature>
<protein>
    <submittedName>
        <fullName evidence="2">Uncharacterized protein</fullName>
    </submittedName>
</protein>
<feature type="compositionally biased region" description="Polar residues" evidence="1">
    <location>
        <begin position="192"/>
        <end position="201"/>
    </location>
</feature>
<evidence type="ECO:0000313" key="2">
    <source>
        <dbReference type="EMBL" id="KIJ09980.1"/>
    </source>
</evidence>
<reference evidence="2 3" key="1">
    <citation type="submission" date="2014-06" db="EMBL/GenBank/DDBJ databases">
        <authorList>
            <consortium name="DOE Joint Genome Institute"/>
            <person name="Kuo A."/>
            <person name="Kohler A."/>
            <person name="Nagy L.G."/>
            <person name="Floudas D."/>
            <person name="Copeland A."/>
            <person name="Barry K.W."/>
            <person name="Cichocki N."/>
            <person name="Veneault-Fourrey C."/>
            <person name="LaButti K."/>
            <person name="Lindquist E.A."/>
            <person name="Lipzen A."/>
            <person name="Lundell T."/>
            <person name="Morin E."/>
            <person name="Murat C."/>
            <person name="Sun H."/>
            <person name="Tunlid A."/>
            <person name="Henrissat B."/>
            <person name="Grigoriev I.V."/>
            <person name="Hibbett D.S."/>
            <person name="Martin F."/>
            <person name="Nordberg H.P."/>
            <person name="Cantor M.N."/>
            <person name="Hua S.X."/>
        </authorList>
    </citation>
    <scope>NUCLEOTIDE SEQUENCE [LARGE SCALE GENOMIC DNA]</scope>
    <source>
        <strain evidence="2 3">ATCC 200175</strain>
    </source>
</reference>
<feature type="compositionally biased region" description="Basic and acidic residues" evidence="1">
    <location>
        <begin position="124"/>
        <end position="137"/>
    </location>
</feature>
<evidence type="ECO:0000256" key="1">
    <source>
        <dbReference type="SAM" id="MobiDB-lite"/>
    </source>
</evidence>
<reference evidence="3" key="2">
    <citation type="submission" date="2015-01" db="EMBL/GenBank/DDBJ databases">
        <title>Evolutionary Origins and Diversification of the Mycorrhizal Mutualists.</title>
        <authorList>
            <consortium name="DOE Joint Genome Institute"/>
            <consortium name="Mycorrhizal Genomics Consortium"/>
            <person name="Kohler A."/>
            <person name="Kuo A."/>
            <person name="Nagy L.G."/>
            <person name="Floudas D."/>
            <person name="Copeland A."/>
            <person name="Barry K.W."/>
            <person name="Cichocki N."/>
            <person name="Veneault-Fourrey C."/>
            <person name="LaButti K."/>
            <person name="Lindquist E.A."/>
            <person name="Lipzen A."/>
            <person name="Lundell T."/>
            <person name="Morin E."/>
            <person name="Murat C."/>
            <person name="Riley R."/>
            <person name="Ohm R."/>
            <person name="Sun H."/>
            <person name="Tunlid A."/>
            <person name="Henrissat B."/>
            <person name="Grigoriev I.V."/>
            <person name="Hibbett D.S."/>
            <person name="Martin F."/>
        </authorList>
    </citation>
    <scope>NUCLEOTIDE SEQUENCE [LARGE SCALE GENOMIC DNA]</scope>
    <source>
        <strain evidence="3">ATCC 200175</strain>
    </source>
</reference>
<dbReference type="HOGENOM" id="CLU_007654_0_1_1"/>
<evidence type="ECO:0000313" key="3">
    <source>
        <dbReference type="Proteomes" id="UP000053647"/>
    </source>
</evidence>
<organism evidence="2 3">
    <name type="scientific">Paxillus involutus ATCC 200175</name>
    <dbReference type="NCBI Taxonomy" id="664439"/>
    <lineage>
        <taxon>Eukaryota</taxon>
        <taxon>Fungi</taxon>
        <taxon>Dikarya</taxon>
        <taxon>Basidiomycota</taxon>
        <taxon>Agaricomycotina</taxon>
        <taxon>Agaricomycetes</taxon>
        <taxon>Agaricomycetidae</taxon>
        <taxon>Boletales</taxon>
        <taxon>Paxilineae</taxon>
        <taxon>Paxillaceae</taxon>
        <taxon>Paxillus</taxon>
    </lineage>
</organism>
<dbReference type="AlphaFoldDB" id="A0A0C9T2U5"/>
<sequence length="293" mass="31355">MANDEAADTSNLNAMSTGMAMPVGTSNGPPNRSSEVEGEGENGEKDERASGIADPSLDNNGGDEDIHHTYFVPNSTQLAPYPDEPRPPPPSMSLEGEISVNHHTTDMDTTRREASGEGQGMAMSHREAAGARDKVGEGNDGQEMLCRVEETPNEVEGSDDAASTLHGVDNKQSQMGEAKDEMRGDEEDDVNSARTCKTATQRYADAVHDPDGQTDSPDSVPPSPPSRHPVGTMDGDERCPSEPTEPPDKKEGEQGGNSKLRRVEVKHVEGVEDVELSQDKETSQEAEGAMESR</sequence>
<feature type="compositionally biased region" description="Basic and acidic residues" evidence="1">
    <location>
        <begin position="103"/>
        <end position="115"/>
    </location>
</feature>
<proteinExistence type="predicted"/>
<feature type="compositionally biased region" description="Basic and acidic residues" evidence="1">
    <location>
        <begin position="235"/>
        <end position="253"/>
    </location>
</feature>
<feature type="region of interest" description="Disordered" evidence="1">
    <location>
        <begin position="1"/>
        <end position="293"/>
    </location>
</feature>
<dbReference type="Proteomes" id="UP000053647">
    <property type="component" value="Unassembled WGS sequence"/>
</dbReference>
<keyword evidence="3" id="KW-1185">Reference proteome</keyword>
<dbReference type="EMBL" id="KN819423">
    <property type="protein sequence ID" value="KIJ09980.1"/>
    <property type="molecule type" value="Genomic_DNA"/>
</dbReference>
<name>A0A0C9T2U5_PAXIN</name>